<organism evidence="8 9">
    <name type="scientific">Meyerozyma guilliermondii (strain ATCC 6260 / CBS 566 / DSM 6381 / JCM 1539 / NBRC 10279 / NRRL Y-324)</name>
    <name type="common">Yeast</name>
    <name type="synonym">Candida guilliermondii</name>
    <dbReference type="NCBI Taxonomy" id="294746"/>
    <lineage>
        <taxon>Eukaryota</taxon>
        <taxon>Fungi</taxon>
        <taxon>Dikarya</taxon>
        <taxon>Ascomycota</taxon>
        <taxon>Saccharomycotina</taxon>
        <taxon>Pichiomycetes</taxon>
        <taxon>Debaryomycetaceae</taxon>
        <taxon>Meyerozyma</taxon>
    </lineage>
</organism>
<keyword evidence="9" id="KW-1185">Reference proteome</keyword>
<reference evidence="8 9" key="1">
    <citation type="journal article" date="2009" name="Nature">
        <title>Evolution of pathogenicity and sexual reproduction in eight Candida genomes.</title>
        <authorList>
            <person name="Butler G."/>
            <person name="Rasmussen M.D."/>
            <person name="Lin M.F."/>
            <person name="Santos M.A."/>
            <person name="Sakthikumar S."/>
            <person name="Munro C.A."/>
            <person name="Rheinbay E."/>
            <person name="Grabherr M."/>
            <person name="Forche A."/>
            <person name="Reedy J.L."/>
            <person name="Agrafioti I."/>
            <person name="Arnaud M.B."/>
            <person name="Bates S."/>
            <person name="Brown A.J."/>
            <person name="Brunke S."/>
            <person name="Costanzo M.C."/>
            <person name="Fitzpatrick D.A."/>
            <person name="de Groot P.W."/>
            <person name="Harris D."/>
            <person name="Hoyer L.L."/>
            <person name="Hube B."/>
            <person name="Klis F.M."/>
            <person name="Kodira C."/>
            <person name="Lennard N."/>
            <person name="Logue M.E."/>
            <person name="Martin R."/>
            <person name="Neiman A.M."/>
            <person name="Nikolaou E."/>
            <person name="Quail M.A."/>
            <person name="Quinn J."/>
            <person name="Santos M.C."/>
            <person name="Schmitzberger F.F."/>
            <person name="Sherlock G."/>
            <person name="Shah P."/>
            <person name="Silverstein K.A."/>
            <person name="Skrzypek M.S."/>
            <person name="Soll D."/>
            <person name="Staggs R."/>
            <person name="Stansfield I."/>
            <person name="Stumpf M.P."/>
            <person name="Sudbery P.E."/>
            <person name="Srikantha T."/>
            <person name="Zeng Q."/>
            <person name="Berman J."/>
            <person name="Berriman M."/>
            <person name="Heitman J."/>
            <person name="Gow N.A."/>
            <person name="Lorenz M.C."/>
            <person name="Birren B.W."/>
            <person name="Kellis M."/>
            <person name="Cuomo C.A."/>
        </authorList>
    </citation>
    <scope>NUCLEOTIDE SEQUENCE [LARGE SCALE GENOMIC DNA]</scope>
    <source>
        <strain evidence="9">ATCC 6260 / CBS 566 / DSM 6381 / JCM 1539 / NBRC 10279 / NRRL Y-324</strain>
    </source>
</reference>
<gene>
    <name evidence="8" type="ORF">PGUG_01012</name>
</gene>
<dbReference type="InterPro" id="IPR042491">
    <property type="entry name" value="Vps35_C"/>
</dbReference>
<keyword evidence="3 6" id="KW-0813">Transport</keyword>
<protein>
    <recommendedName>
        <fullName evidence="6">Vacuolar protein sorting-associated protein 35</fullName>
    </recommendedName>
</protein>
<dbReference type="RefSeq" id="XP_001487635.2">
    <property type="nucleotide sequence ID" value="XM_001487585.1"/>
</dbReference>
<evidence type="ECO:0000256" key="5">
    <source>
        <dbReference type="ARBA" id="ARBA00023136"/>
    </source>
</evidence>
<dbReference type="AlphaFoldDB" id="A5DCK7"/>
<dbReference type="PIRSF" id="PIRSF009375">
    <property type="entry name" value="Retromer_Vps35"/>
    <property type="match status" value="1"/>
</dbReference>
<dbReference type="eggNOG" id="KOG1107">
    <property type="taxonomic scope" value="Eukaryota"/>
</dbReference>
<dbReference type="GO" id="GO:0045053">
    <property type="term" value="P:protein retention in Golgi apparatus"/>
    <property type="evidence" value="ECO:0007669"/>
    <property type="project" value="EnsemblFungi"/>
</dbReference>
<dbReference type="InParanoid" id="A5DCK7"/>
<keyword evidence="4 6" id="KW-0653">Protein transport</keyword>
<dbReference type="OrthoDB" id="10258141at2759"/>
<dbReference type="GO" id="GO:0042147">
    <property type="term" value="P:retrograde transport, endosome to Golgi"/>
    <property type="evidence" value="ECO:0007669"/>
    <property type="project" value="EnsemblFungi"/>
</dbReference>
<dbReference type="KEGG" id="pgu:PGUG_01012"/>
<evidence type="ECO:0000256" key="4">
    <source>
        <dbReference type="ARBA" id="ARBA00022927"/>
    </source>
</evidence>
<dbReference type="STRING" id="294746.A5DCK7"/>
<evidence type="ECO:0000256" key="6">
    <source>
        <dbReference type="PIRNR" id="PIRNR009375"/>
    </source>
</evidence>
<dbReference type="EMBL" id="CH408155">
    <property type="protein sequence ID" value="EDK36914.2"/>
    <property type="molecule type" value="Genomic_DNA"/>
</dbReference>
<dbReference type="GeneID" id="5129757"/>
<evidence type="ECO:0000256" key="1">
    <source>
        <dbReference type="ARBA" id="ARBA00004170"/>
    </source>
</evidence>
<evidence type="ECO:0000256" key="3">
    <source>
        <dbReference type="ARBA" id="ARBA00022448"/>
    </source>
</evidence>
<evidence type="ECO:0000313" key="9">
    <source>
        <dbReference type="Proteomes" id="UP000001997"/>
    </source>
</evidence>
<comment type="function">
    <text evidence="6">Plays a role in vesicular protein sorting.</text>
</comment>
<dbReference type="HOGENOM" id="CLU_005836_0_0_1"/>
<dbReference type="GO" id="GO:0170071">
    <property type="term" value="C:CROP complex"/>
    <property type="evidence" value="ECO:0007669"/>
    <property type="project" value="EnsemblFungi"/>
</dbReference>
<dbReference type="OMA" id="YIRSREY"/>
<dbReference type="VEuPathDB" id="FungiDB:PGUG_01012"/>
<dbReference type="GO" id="GO:1900102">
    <property type="term" value="P:negative regulation of endoplasmic reticulum unfolded protein response"/>
    <property type="evidence" value="ECO:0007669"/>
    <property type="project" value="EnsemblFungi"/>
</dbReference>
<dbReference type="Proteomes" id="UP000001997">
    <property type="component" value="Unassembled WGS sequence"/>
</dbReference>
<dbReference type="GO" id="GO:0000329">
    <property type="term" value="C:fungal-type vacuole membrane"/>
    <property type="evidence" value="ECO:0007669"/>
    <property type="project" value="EnsemblFungi"/>
</dbReference>
<dbReference type="GO" id="GO:0140312">
    <property type="term" value="F:cargo adaptor activity"/>
    <property type="evidence" value="ECO:0007669"/>
    <property type="project" value="EnsemblFungi"/>
</dbReference>
<feature type="compositionally biased region" description="Basic and acidic residues" evidence="7">
    <location>
        <begin position="715"/>
        <end position="724"/>
    </location>
</feature>
<dbReference type="GO" id="GO:0030906">
    <property type="term" value="C:retromer, cargo-selective complex"/>
    <property type="evidence" value="ECO:0007669"/>
    <property type="project" value="EnsemblFungi"/>
</dbReference>
<feature type="region of interest" description="Disordered" evidence="7">
    <location>
        <begin position="715"/>
        <end position="748"/>
    </location>
</feature>
<accession>A5DCK7</accession>
<feature type="compositionally biased region" description="Acidic residues" evidence="7">
    <location>
        <begin position="725"/>
        <end position="739"/>
    </location>
</feature>
<comment type="similarity">
    <text evidence="2 6">Belongs to the VPS35 family.</text>
</comment>
<dbReference type="GO" id="GO:0006886">
    <property type="term" value="P:intracellular protein transport"/>
    <property type="evidence" value="ECO:0007669"/>
    <property type="project" value="TreeGrafter"/>
</dbReference>
<dbReference type="PANTHER" id="PTHR11099">
    <property type="entry name" value="VACUOLAR SORTING PROTEIN 35"/>
    <property type="match status" value="1"/>
</dbReference>
<dbReference type="FunCoup" id="A5DCK7">
    <property type="interactions" value="1272"/>
</dbReference>
<dbReference type="Pfam" id="PF03635">
    <property type="entry name" value="Vps35"/>
    <property type="match status" value="1"/>
</dbReference>
<evidence type="ECO:0000256" key="7">
    <source>
        <dbReference type="SAM" id="MobiDB-lite"/>
    </source>
</evidence>
<dbReference type="InterPro" id="IPR005378">
    <property type="entry name" value="Vps35"/>
</dbReference>
<evidence type="ECO:0000313" key="8">
    <source>
        <dbReference type="EMBL" id="EDK36914.2"/>
    </source>
</evidence>
<evidence type="ECO:0000256" key="2">
    <source>
        <dbReference type="ARBA" id="ARBA00006536"/>
    </source>
</evidence>
<proteinExistence type="inferred from homology"/>
<dbReference type="GO" id="GO:0005829">
    <property type="term" value="C:cytosol"/>
    <property type="evidence" value="ECO:0007669"/>
    <property type="project" value="GOC"/>
</dbReference>
<name>A5DCK7_PICGU</name>
<dbReference type="Gene3D" id="1.25.40.660">
    <property type="entry name" value="Vacuolar protein sorting-associated protein 35, helical subcomplex Vps35-C"/>
    <property type="match status" value="1"/>
</dbReference>
<sequence>MTAEALKGCISSIRHQTSLMKQCLNDGNLLQALKHCSNFLNELRTNQLTPKEYYEIYMLVFDALEILSEYLLVSHNNKSKRSEGSSSFLADLYELVQYSGNIVPRLYMMIAIGTTYMGTTDAPTKELMKDMIEMCRGVQHPIRGLFLRYYLSQRIKNLLPMSSEKDFNETVSFLVSNFIEMNKLWVRLQHQGHSSERELRHRERKELRILVGSNLVRLSQVLDEYTDSHTGSVSGVELYRDNIFPVITDQIIQCRDLLAQSYLVDVLIQIFPDEMHLATLHPLLNEVFVRLHPHLRKSELVTSLIDRLINGSSEEMKSANLFETFWDFYLQLVKSDSDIPSEEHSQLLQVFIKLSLTFDPENYDNLNQIFQHASQKLIRKDAADEESLWVDLMTVPVRFFPSVIELLSLPFFHKLFENITSPQLKRQLGVEILDKLLASKGTTYQSSDEIDAIFKYLQVLVVETGSEVNTAKDLGVTLSIKVGDDSMVSQAFLDVQEKLCKIIHFVDGSDHLKAVSNLLYLRKKYLNKNLKNIVYTYPTLVQRILMKLRLGLAKKNDDDENKELVLTSNFKNVAMVIDELYQHHAEYNAEIALKLNVNAASVADQMNQEKIAYEFFTQAFTVYEESLSTGRGTGLNAHDSMGGSVSYQSVVMIANKLASSRHFSRENYESLITKNTMYGSRLLKKQDQCRSVYLCGHLWWWCELLTSVSETMNEDNERIEHDESKEEAENEEKGEDDTKENDTKLEKPKLYRDPKRVLECLQKALRIADSCMDPLSFRASIRGGVESMSRVPYLRKRVG</sequence>
<comment type="subcellular location">
    <subcellularLocation>
        <location evidence="1">Membrane</location>
        <topology evidence="1">Peripheral membrane protein</topology>
    </subcellularLocation>
</comment>
<keyword evidence="5" id="KW-0472">Membrane</keyword>
<dbReference type="GO" id="GO:0005770">
    <property type="term" value="C:late endosome"/>
    <property type="evidence" value="ECO:0007669"/>
    <property type="project" value="TreeGrafter"/>
</dbReference>
<dbReference type="PANTHER" id="PTHR11099:SF0">
    <property type="entry name" value="VACUOLAR PROTEIN SORTING-ASSOCIATED PROTEIN 35"/>
    <property type="match status" value="1"/>
</dbReference>